<dbReference type="EMBL" id="VSSQ01031537">
    <property type="protein sequence ID" value="MPM82454.1"/>
    <property type="molecule type" value="Genomic_DNA"/>
</dbReference>
<proteinExistence type="predicted"/>
<name>A0A645CZQ9_9ZZZZ</name>
<reference evidence="1" key="1">
    <citation type="submission" date="2019-08" db="EMBL/GenBank/DDBJ databases">
        <authorList>
            <person name="Kucharzyk K."/>
            <person name="Murdoch R.W."/>
            <person name="Higgins S."/>
            <person name="Loffler F."/>
        </authorList>
    </citation>
    <scope>NUCLEOTIDE SEQUENCE</scope>
</reference>
<accession>A0A645CZQ9</accession>
<comment type="caution">
    <text evidence="1">The sequence shown here is derived from an EMBL/GenBank/DDBJ whole genome shotgun (WGS) entry which is preliminary data.</text>
</comment>
<organism evidence="1">
    <name type="scientific">bioreactor metagenome</name>
    <dbReference type="NCBI Taxonomy" id="1076179"/>
    <lineage>
        <taxon>unclassified sequences</taxon>
        <taxon>metagenomes</taxon>
        <taxon>ecological metagenomes</taxon>
    </lineage>
</organism>
<protein>
    <submittedName>
        <fullName evidence="1">Uncharacterized protein</fullName>
    </submittedName>
</protein>
<dbReference type="AlphaFoldDB" id="A0A645CZQ9"/>
<gene>
    <name evidence="1" type="ORF">SDC9_129515</name>
</gene>
<sequence>MIQDELLSDVINQNILNFTSADQIRNHEVSIAAGDVGDISAFKPIIQYGYTGFTGTMHGKNLLVNNPIEVYVEQAKIVAMSVYDLLSNTDHIKQIKAHFKPAMTYDDYLDYLSHQ</sequence>
<evidence type="ECO:0000313" key="1">
    <source>
        <dbReference type="EMBL" id="MPM82454.1"/>
    </source>
</evidence>